<protein>
    <submittedName>
        <fullName evidence="1">Uncharacterized protein</fullName>
    </submittedName>
</protein>
<reference evidence="1" key="1">
    <citation type="submission" date="2019-11" db="EMBL/GenBank/DDBJ databases">
        <authorList>
            <person name="Feng L."/>
        </authorList>
    </citation>
    <scope>NUCLEOTIDE SEQUENCE</scope>
    <source>
        <strain evidence="1">CUreolyticusLFYP111</strain>
    </source>
</reference>
<name>A0A6N2S226_9BACT</name>
<dbReference type="AlphaFoldDB" id="A0A6N2S226"/>
<sequence>MQITTLKANNSFLKNKKMAVFGNNTNRFNLELENILDFVSLDSVIKASKFANELN</sequence>
<evidence type="ECO:0000313" key="1">
    <source>
        <dbReference type="EMBL" id="VYS85630.1"/>
    </source>
</evidence>
<dbReference type="RefSeq" id="WP_156847089.1">
    <property type="nucleotide sequence ID" value="NZ_CACRSK010000002.1"/>
</dbReference>
<proteinExistence type="predicted"/>
<dbReference type="EMBL" id="CACRSK010000002">
    <property type="protein sequence ID" value="VYS85630.1"/>
    <property type="molecule type" value="Genomic_DNA"/>
</dbReference>
<organism evidence="1">
    <name type="scientific">Campylobacter ureolyticus</name>
    <dbReference type="NCBI Taxonomy" id="827"/>
    <lineage>
        <taxon>Bacteria</taxon>
        <taxon>Pseudomonadati</taxon>
        <taxon>Campylobacterota</taxon>
        <taxon>Epsilonproteobacteria</taxon>
        <taxon>Campylobacterales</taxon>
        <taxon>Campylobacteraceae</taxon>
        <taxon>Campylobacter</taxon>
    </lineage>
</organism>
<gene>
    <name evidence="1" type="ORF">CULFYP111_00630</name>
</gene>
<accession>A0A6N2S226</accession>